<evidence type="ECO:0000313" key="2">
    <source>
        <dbReference type="Proteomes" id="UP000660339"/>
    </source>
</evidence>
<proteinExistence type="predicted"/>
<keyword evidence="2" id="KW-1185">Reference proteome</keyword>
<gene>
    <name evidence="1" type="ORF">Cme02nite_15040</name>
</gene>
<reference evidence="1" key="1">
    <citation type="submission" date="2021-01" db="EMBL/GenBank/DDBJ databases">
        <title>Whole genome shotgun sequence of Catellatospora methionotrophica NBRC 14553.</title>
        <authorList>
            <person name="Komaki H."/>
            <person name="Tamura T."/>
        </authorList>
    </citation>
    <scope>NUCLEOTIDE SEQUENCE</scope>
    <source>
        <strain evidence="1">NBRC 14553</strain>
    </source>
</reference>
<dbReference type="AlphaFoldDB" id="A0A8J3PDJ7"/>
<accession>A0A8J3PDJ7</accession>
<protein>
    <submittedName>
        <fullName evidence="1">Uncharacterized protein</fullName>
    </submittedName>
</protein>
<evidence type="ECO:0000313" key="1">
    <source>
        <dbReference type="EMBL" id="GIG13172.1"/>
    </source>
</evidence>
<organism evidence="1 2">
    <name type="scientific">Catellatospora methionotrophica</name>
    <dbReference type="NCBI Taxonomy" id="121620"/>
    <lineage>
        <taxon>Bacteria</taxon>
        <taxon>Bacillati</taxon>
        <taxon>Actinomycetota</taxon>
        <taxon>Actinomycetes</taxon>
        <taxon>Micromonosporales</taxon>
        <taxon>Micromonosporaceae</taxon>
        <taxon>Catellatospora</taxon>
    </lineage>
</organism>
<sequence>MQTVSGAVEVEPRREESGFLGTLARGEYGEHVFNPEGSRTRTLLPGMTKSSYRCCGYSTKIGAQWRNYVLFMSA</sequence>
<dbReference type="EMBL" id="BONJ01000005">
    <property type="protein sequence ID" value="GIG13172.1"/>
    <property type="molecule type" value="Genomic_DNA"/>
</dbReference>
<comment type="caution">
    <text evidence="1">The sequence shown here is derived from an EMBL/GenBank/DDBJ whole genome shotgun (WGS) entry which is preliminary data.</text>
</comment>
<name>A0A8J3PDJ7_9ACTN</name>
<dbReference type="Proteomes" id="UP000660339">
    <property type="component" value="Unassembled WGS sequence"/>
</dbReference>